<keyword evidence="1" id="KW-1133">Transmembrane helix</keyword>
<evidence type="ECO:0000313" key="2">
    <source>
        <dbReference type="EMBL" id="CCD48351.1"/>
    </source>
</evidence>
<evidence type="ECO:0000313" key="3">
    <source>
        <dbReference type="Proteomes" id="UP000008177"/>
    </source>
</evidence>
<sequence>MIRYIKAGQHIMLIIFPASIVYNRPTPTSITLPRSIYNLLLQLQVKFEFPQKEQEMYLPGQNSAAFSNQNFLPEATKNLTYGDILTLVFGVIGIAMAATTVWQNQRTYRNSVLNTMQDEFEAVIKTNHQIGV</sequence>
<accession>G2Y6U9</accession>
<dbReference type="EMBL" id="FQ790293">
    <property type="protein sequence ID" value="CCD48351.1"/>
    <property type="molecule type" value="Genomic_DNA"/>
</dbReference>
<keyword evidence="1" id="KW-0472">Membrane</keyword>
<dbReference type="InParanoid" id="G2Y6U9"/>
<dbReference type="AlphaFoldDB" id="G2Y6U9"/>
<reference evidence="3" key="1">
    <citation type="journal article" date="2011" name="PLoS Genet.">
        <title>Genomic analysis of the necrotrophic fungal pathogens Sclerotinia sclerotiorum and Botrytis cinerea.</title>
        <authorList>
            <person name="Amselem J."/>
            <person name="Cuomo C.A."/>
            <person name="van Kan J.A."/>
            <person name="Viaud M."/>
            <person name="Benito E.P."/>
            <person name="Couloux A."/>
            <person name="Coutinho P.M."/>
            <person name="de Vries R.P."/>
            <person name="Dyer P.S."/>
            <person name="Fillinger S."/>
            <person name="Fournier E."/>
            <person name="Gout L."/>
            <person name="Hahn M."/>
            <person name="Kohn L."/>
            <person name="Lapalu N."/>
            <person name="Plummer K.M."/>
            <person name="Pradier J.M."/>
            <person name="Quevillon E."/>
            <person name="Sharon A."/>
            <person name="Simon A."/>
            <person name="ten Have A."/>
            <person name="Tudzynski B."/>
            <person name="Tudzynski P."/>
            <person name="Wincker P."/>
            <person name="Andrew M."/>
            <person name="Anthouard V."/>
            <person name="Beever R.E."/>
            <person name="Beffa R."/>
            <person name="Benoit I."/>
            <person name="Bouzid O."/>
            <person name="Brault B."/>
            <person name="Chen Z."/>
            <person name="Choquer M."/>
            <person name="Collemare J."/>
            <person name="Cotton P."/>
            <person name="Danchin E.G."/>
            <person name="Da Silva C."/>
            <person name="Gautier A."/>
            <person name="Giraud C."/>
            <person name="Giraud T."/>
            <person name="Gonzalez C."/>
            <person name="Grossetete S."/>
            <person name="Guldener U."/>
            <person name="Henrissat B."/>
            <person name="Howlett B.J."/>
            <person name="Kodira C."/>
            <person name="Kretschmer M."/>
            <person name="Lappartient A."/>
            <person name="Leroch M."/>
            <person name="Levis C."/>
            <person name="Mauceli E."/>
            <person name="Neuveglise C."/>
            <person name="Oeser B."/>
            <person name="Pearson M."/>
            <person name="Poulain J."/>
            <person name="Poussereau N."/>
            <person name="Quesneville H."/>
            <person name="Rascle C."/>
            <person name="Schumacher J."/>
            <person name="Segurens B."/>
            <person name="Sexton A."/>
            <person name="Silva E."/>
            <person name="Sirven C."/>
            <person name="Soanes D.M."/>
            <person name="Talbot N.J."/>
            <person name="Templeton M."/>
            <person name="Yandava C."/>
            <person name="Yarden O."/>
            <person name="Zeng Q."/>
            <person name="Rollins J.A."/>
            <person name="Lebrun M.H."/>
            <person name="Dickman M."/>
        </authorList>
    </citation>
    <scope>NUCLEOTIDE SEQUENCE [LARGE SCALE GENOMIC DNA]</scope>
    <source>
        <strain evidence="3">T4</strain>
    </source>
</reference>
<dbReference type="Proteomes" id="UP000008177">
    <property type="component" value="Unplaced contigs"/>
</dbReference>
<organism evidence="2 3">
    <name type="scientific">Botryotinia fuckeliana (strain T4)</name>
    <name type="common">Noble rot fungus</name>
    <name type="synonym">Botrytis cinerea</name>
    <dbReference type="NCBI Taxonomy" id="999810"/>
    <lineage>
        <taxon>Eukaryota</taxon>
        <taxon>Fungi</taxon>
        <taxon>Dikarya</taxon>
        <taxon>Ascomycota</taxon>
        <taxon>Pezizomycotina</taxon>
        <taxon>Leotiomycetes</taxon>
        <taxon>Helotiales</taxon>
        <taxon>Sclerotiniaceae</taxon>
        <taxon>Botrytis</taxon>
    </lineage>
</organism>
<dbReference type="HOGENOM" id="CLU_1916764_0_0_1"/>
<protein>
    <submittedName>
        <fullName evidence="2">Uncharacterized protein</fullName>
    </submittedName>
</protein>
<keyword evidence="1" id="KW-0812">Transmembrane</keyword>
<feature type="transmembrane region" description="Helical" evidence="1">
    <location>
        <begin position="84"/>
        <end position="102"/>
    </location>
</feature>
<name>G2Y6U9_BOTF4</name>
<evidence type="ECO:0000256" key="1">
    <source>
        <dbReference type="SAM" id="Phobius"/>
    </source>
</evidence>
<gene>
    <name evidence="2" type="ORF">BofuT4_P107350.1</name>
</gene>
<proteinExistence type="predicted"/>